<dbReference type="InterPro" id="IPR003156">
    <property type="entry name" value="DHHA1_dom"/>
</dbReference>
<dbReference type="Pfam" id="PF02272">
    <property type="entry name" value="DHHA1"/>
    <property type="match status" value="1"/>
</dbReference>
<dbReference type="PROSITE" id="PS50860">
    <property type="entry name" value="AA_TRNA_LIGASE_II_ALA"/>
    <property type="match status" value="1"/>
</dbReference>
<evidence type="ECO:0000256" key="3">
    <source>
        <dbReference type="ARBA" id="ARBA00022723"/>
    </source>
</evidence>
<dbReference type="Gene3D" id="3.10.310.40">
    <property type="match status" value="1"/>
</dbReference>
<comment type="caution">
    <text evidence="6">The sequence shown here is derived from an EMBL/GenBank/DDBJ whole genome shotgun (WGS) entry which is preliminary data.</text>
</comment>
<dbReference type="Pfam" id="PF01411">
    <property type="entry name" value="tRNA-synt_2c"/>
    <property type="match status" value="1"/>
</dbReference>
<keyword evidence="3" id="KW-0479">Metal-binding</keyword>
<dbReference type="SMART" id="SM00863">
    <property type="entry name" value="tRNA_SAD"/>
    <property type="match status" value="1"/>
</dbReference>
<evidence type="ECO:0000256" key="2">
    <source>
        <dbReference type="ARBA" id="ARBA00004496"/>
    </source>
</evidence>
<dbReference type="PANTHER" id="PTHR43462:SF1">
    <property type="entry name" value="ALANYL-TRNA EDITING PROTEIN AARSD1"/>
    <property type="match status" value="1"/>
</dbReference>
<dbReference type="Pfam" id="PF07973">
    <property type="entry name" value="tRNA_SAD"/>
    <property type="match status" value="1"/>
</dbReference>
<evidence type="ECO:0000313" key="6">
    <source>
        <dbReference type="EMBL" id="MDV2683670.1"/>
    </source>
</evidence>
<dbReference type="SUPFAM" id="SSF50447">
    <property type="entry name" value="Translation proteins"/>
    <property type="match status" value="1"/>
</dbReference>
<dbReference type="InterPro" id="IPR051335">
    <property type="entry name" value="Alanyl-tRNA_Editing_Enzymes"/>
</dbReference>
<dbReference type="EMBL" id="JAWJBA010000001">
    <property type="protein sequence ID" value="MDV2683670.1"/>
    <property type="molecule type" value="Genomic_DNA"/>
</dbReference>
<name>A0ABU3X716_9BACI</name>
<comment type="cofactor">
    <cofactor evidence="1">
        <name>Zn(2+)</name>
        <dbReference type="ChEBI" id="CHEBI:29105"/>
    </cofactor>
</comment>
<dbReference type="Gene3D" id="3.30.980.10">
    <property type="entry name" value="Threonyl-trna Synthetase, Chain A, domain 2"/>
    <property type="match status" value="1"/>
</dbReference>
<evidence type="ECO:0000313" key="7">
    <source>
        <dbReference type="Proteomes" id="UP001287282"/>
    </source>
</evidence>
<dbReference type="InterPro" id="IPR018164">
    <property type="entry name" value="Ala-tRNA-synth_IIc_N"/>
</dbReference>
<keyword evidence="7" id="KW-1185">Reference proteome</keyword>
<dbReference type="PANTHER" id="PTHR43462">
    <property type="entry name" value="ALANYL-TRNA EDITING PROTEIN"/>
    <property type="match status" value="1"/>
</dbReference>
<reference evidence="6 7" key="1">
    <citation type="submission" date="2023-10" db="EMBL/GenBank/DDBJ databases">
        <title>Screening of Alkalihalobacillus lindianensis BZ-TG-R113 and Its Alleviation of Salt Stress on Rapeseed Growth.</title>
        <authorList>
            <person name="Zhao B."/>
            <person name="Guo T."/>
        </authorList>
    </citation>
    <scope>NUCLEOTIDE SEQUENCE [LARGE SCALE GENOMIC DNA]</scope>
    <source>
        <strain evidence="6 7">BZ-TG-R113</strain>
    </source>
</reference>
<dbReference type="RefSeq" id="WP_317120969.1">
    <property type="nucleotide sequence ID" value="NZ_JAWJBA010000001.1"/>
</dbReference>
<evidence type="ECO:0000256" key="4">
    <source>
        <dbReference type="ARBA" id="ARBA00022833"/>
    </source>
</evidence>
<dbReference type="InterPro" id="IPR018163">
    <property type="entry name" value="Thr/Ala-tRNA-synth_IIc_edit"/>
</dbReference>
<dbReference type="Gene3D" id="2.40.30.130">
    <property type="match status" value="1"/>
</dbReference>
<gene>
    <name evidence="6" type="ORF">RYX56_04680</name>
</gene>
<dbReference type="InterPro" id="IPR018165">
    <property type="entry name" value="Ala-tRNA-synth_IIc_core"/>
</dbReference>
<evidence type="ECO:0000259" key="5">
    <source>
        <dbReference type="PROSITE" id="PS50860"/>
    </source>
</evidence>
<keyword evidence="4" id="KW-0862">Zinc</keyword>
<protein>
    <submittedName>
        <fullName evidence="6">DHHA1 domain-containing protein</fullName>
    </submittedName>
</protein>
<dbReference type="InterPro" id="IPR009000">
    <property type="entry name" value="Transl_B-barrel_sf"/>
</dbReference>
<proteinExistence type="predicted"/>
<dbReference type="Proteomes" id="UP001287282">
    <property type="component" value="Unassembled WGS sequence"/>
</dbReference>
<sequence length="399" mass="44857">MTTKLYYQSAYTKTFEASVLKQDQDEQGVYIVLDQTVFYPTGGGQPSDTGLLNNQTITQVEEVEGEIRHYLEGALPRDVHTISGEINWSRRFDHMQQHTGQHILSAAFAELFGYETVGFHLGTDEVTIDLAIDELTKEKADQAVELANQIIAENRGIETKWVSEEEAASYPLRKKLSVSGDIRLVIIPDFDYNGCGGTHPKQTLEVQGISIIGWEKQRKNIRVSFVCGNRIVELFNKQNEVLKQLAQVLHAPMEKLPHAATNLLSRQQRTDKENVELKQELLTYEASELTNLSETVSNKPFVFQSFQDRPIKDMQQLARMIVDKKGNGIVFLVSESADKRQLVLACGQELEDMNASVLLKELLTEIDGRGGGNQTLAQGGGKKNGSVEYLVERIKRRIM</sequence>
<dbReference type="InterPro" id="IPR012947">
    <property type="entry name" value="tRNA_SAD"/>
</dbReference>
<organism evidence="6 7">
    <name type="scientific">Alkalihalophilus lindianensis</name>
    <dbReference type="NCBI Taxonomy" id="1630542"/>
    <lineage>
        <taxon>Bacteria</taxon>
        <taxon>Bacillati</taxon>
        <taxon>Bacillota</taxon>
        <taxon>Bacilli</taxon>
        <taxon>Bacillales</taxon>
        <taxon>Bacillaceae</taxon>
        <taxon>Alkalihalophilus</taxon>
    </lineage>
</organism>
<dbReference type="SUPFAM" id="SSF55186">
    <property type="entry name" value="ThrRS/AlaRS common domain"/>
    <property type="match status" value="1"/>
</dbReference>
<accession>A0ABU3X716</accession>
<comment type="subcellular location">
    <subcellularLocation>
        <location evidence="2">Cytoplasm</location>
    </subcellularLocation>
</comment>
<evidence type="ECO:0000256" key="1">
    <source>
        <dbReference type="ARBA" id="ARBA00001947"/>
    </source>
</evidence>
<feature type="domain" description="Alanyl-transfer RNA synthetases family profile" evidence="5">
    <location>
        <begin position="1"/>
        <end position="237"/>
    </location>
</feature>